<comment type="caution">
    <text evidence="4">The sequence shown here is derived from an EMBL/GenBank/DDBJ whole genome shotgun (WGS) entry which is preliminary data.</text>
</comment>
<dbReference type="Pfam" id="PF22936">
    <property type="entry name" value="Pol_BBD"/>
    <property type="match status" value="1"/>
</dbReference>
<keyword evidence="5" id="KW-1185">Reference proteome</keyword>
<dbReference type="InterPro" id="IPR039537">
    <property type="entry name" value="Retrotran_Ty1/copia-like"/>
</dbReference>
<dbReference type="PANTHER" id="PTHR42648">
    <property type="entry name" value="TRANSPOSASE, PUTATIVE-RELATED"/>
    <property type="match status" value="1"/>
</dbReference>
<evidence type="ECO:0000313" key="4">
    <source>
        <dbReference type="EMBL" id="KAJ9542961.1"/>
    </source>
</evidence>
<dbReference type="Gene3D" id="3.30.420.10">
    <property type="entry name" value="Ribonuclease H-like superfamily/Ribonuclease H"/>
    <property type="match status" value="1"/>
</dbReference>
<evidence type="ECO:0000256" key="2">
    <source>
        <dbReference type="SAM" id="MobiDB-lite"/>
    </source>
</evidence>
<dbReference type="GO" id="GO:0003676">
    <property type="term" value="F:nucleic acid binding"/>
    <property type="evidence" value="ECO:0007669"/>
    <property type="project" value="InterPro"/>
</dbReference>
<dbReference type="AlphaFoldDB" id="A0AA38WC59"/>
<dbReference type="PANTHER" id="PTHR42648:SF22">
    <property type="entry name" value="REVERSE TRANSCRIPTASE TY1_COPIA-TYPE DOMAIN-CONTAINING PROTEIN"/>
    <property type="match status" value="1"/>
</dbReference>
<evidence type="ECO:0000313" key="5">
    <source>
        <dbReference type="Proteomes" id="UP001172457"/>
    </source>
</evidence>
<dbReference type="EMBL" id="JARYMX010000007">
    <property type="protein sequence ID" value="KAJ9542961.1"/>
    <property type="molecule type" value="Genomic_DNA"/>
</dbReference>
<dbReference type="InterPro" id="IPR054722">
    <property type="entry name" value="PolX-like_BBD"/>
</dbReference>
<keyword evidence="1" id="KW-0645">Protease</keyword>
<dbReference type="SUPFAM" id="SSF53098">
    <property type="entry name" value="Ribonuclease H-like"/>
    <property type="match status" value="1"/>
</dbReference>
<feature type="region of interest" description="Disordered" evidence="2">
    <location>
        <begin position="172"/>
        <end position="198"/>
    </location>
</feature>
<feature type="domain" description="Retrovirus-related Pol polyprotein from transposon TNT 1-94-like beta-barrel" evidence="3">
    <location>
        <begin position="266"/>
        <end position="338"/>
    </location>
</feature>
<protein>
    <recommendedName>
        <fullName evidence="3">Retrovirus-related Pol polyprotein from transposon TNT 1-94-like beta-barrel domain-containing protein</fullName>
    </recommendedName>
</protein>
<sequence>MEMKNDCRSGGGVDGGRTSATVERRRRWWVCGGGGVNGLRGKLKNQCAVAVYPPQAFRNHLRSNISRIYTMYKSFQYGEQQDQSLTNHVMEFKKVYEELNSLLLLSADAKAMQAKRGQVAVINFLTGLRLEYDFIRSQETFAHVLRNKSVQPSPNPEHNSALVSRGGFHGGFRGGSRGGHRGGTKGGHTGRTTEPHTTIPDSDIDECYYCHELGHTKRACKMLLAQYPRSSSAHVASALDSTVTIPAKEYAQLLGTEYSTAPTVAFVETGASDHMTGNPTLFSTFDKHMSPSHATIADGSTSFVLGSGTIELTLFVSLSFVLSLPKFSFNLLSVSRITHALKCCIIGRGREADSLYIFEHQQPRSLACSNSSSPLEVHCRLGHPYLWNLKKLCPNVSLVSFPNISVFIVCNKRVLSPFELAHSDIWGPCPVTSKLGFKYFVTFVDDYSRTTWLYFMKNRSEVFTNFCSL</sequence>
<dbReference type="GO" id="GO:0008233">
    <property type="term" value="F:peptidase activity"/>
    <property type="evidence" value="ECO:0007669"/>
    <property type="project" value="UniProtKB-KW"/>
</dbReference>
<evidence type="ECO:0000256" key="1">
    <source>
        <dbReference type="ARBA" id="ARBA00022670"/>
    </source>
</evidence>
<evidence type="ECO:0000259" key="3">
    <source>
        <dbReference type="Pfam" id="PF22936"/>
    </source>
</evidence>
<reference evidence="4" key="1">
    <citation type="submission" date="2023-03" db="EMBL/GenBank/DDBJ databases">
        <title>Chromosome-scale reference genome and RAD-based genetic map of yellow starthistle (Centaurea solstitialis) reveal putative structural variation and QTLs associated with invader traits.</title>
        <authorList>
            <person name="Reatini B."/>
            <person name="Cang F.A."/>
            <person name="Jiang Q."/>
            <person name="Mckibben M.T.W."/>
            <person name="Barker M.S."/>
            <person name="Rieseberg L.H."/>
            <person name="Dlugosch K.M."/>
        </authorList>
    </citation>
    <scope>NUCLEOTIDE SEQUENCE</scope>
    <source>
        <strain evidence="4">CAN-66</strain>
        <tissue evidence="4">Leaf</tissue>
    </source>
</reference>
<dbReference type="Proteomes" id="UP001172457">
    <property type="component" value="Chromosome 7"/>
</dbReference>
<name>A0AA38WC59_9ASTR</name>
<dbReference type="GO" id="GO:0006508">
    <property type="term" value="P:proteolysis"/>
    <property type="evidence" value="ECO:0007669"/>
    <property type="project" value="UniProtKB-KW"/>
</dbReference>
<dbReference type="InterPro" id="IPR036397">
    <property type="entry name" value="RNaseH_sf"/>
</dbReference>
<gene>
    <name evidence="4" type="ORF">OSB04_029467</name>
</gene>
<keyword evidence="1" id="KW-0378">Hydrolase</keyword>
<organism evidence="4 5">
    <name type="scientific">Centaurea solstitialis</name>
    <name type="common">yellow star-thistle</name>
    <dbReference type="NCBI Taxonomy" id="347529"/>
    <lineage>
        <taxon>Eukaryota</taxon>
        <taxon>Viridiplantae</taxon>
        <taxon>Streptophyta</taxon>
        <taxon>Embryophyta</taxon>
        <taxon>Tracheophyta</taxon>
        <taxon>Spermatophyta</taxon>
        <taxon>Magnoliopsida</taxon>
        <taxon>eudicotyledons</taxon>
        <taxon>Gunneridae</taxon>
        <taxon>Pentapetalae</taxon>
        <taxon>asterids</taxon>
        <taxon>campanulids</taxon>
        <taxon>Asterales</taxon>
        <taxon>Asteraceae</taxon>
        <taxon>Carduoideae</taxon>
        <taxon>Cardueae</taxon>
        <taxon>Centaureinae</taxon>
        <taxon>Centaurea</taxon>
    </lineage>
</organism>
<dbReference type="InterPro" id="IPR012337">
    <property type="entry name" value="RNaseH-like_sf"/>
</dbReference>
<accession>A0AA38WC59</accession>
<proteinExistence type="predicted"/>